<dbReference type="Proteomes" id="UP000076420">
    <property type="component" value="Unassembled WGS sequence"/>
</dbReference>
<dbReference type="InterPro" id="IPR051428">
    <property type="entry name" value="Sphingo_Act-Surfact_Prot"/>
</dbReference>
<name>A0A2C9KU13_BIOGL</name>
<evidence type="ECO:0000256" key="2">
    <source>
        <dbReference type="ARBA" id="ARBA00023180"/>
    </source>
</evidence>
<dbReference type="InterPro" id="IPR011001">
    <property type="entry name" value="Saposin-like"/>
</dbReference>
<dbReference type="PANTHER" id="PTHR11480">
    <property type="entry name" value="SAPOSIN-RELATED"/>
    <property type="match status" value="1"/>
</dbReference>
<dbReference type="STRING" id="6526.A0A2C9KU13"/>
<keyword evidence="2" id="KW-0325">Glycoprotein</keyword>
<dbReference type="Pfam" id="PF03489">
    <property type="entry name" value="SapB_2"/>
    <property type="match status" value="1"/>
</dbReference>
<organism evidence="4 5">
    <name type="scientific">Biomphalaria glabrata</name>
    <name type="common">Bloodfluke planorb</name>
    <name type="synonym">Freshwater snail</name>
    <dbReference type="NCBI Taxonomy" id="6526"/>
    <lineage>
        <taxon>Eukaryota</taxon>
        <taxon>Metazoa</taxon>
        <taxon>Spiralia</taxon>
        <taxon>Lophotrochozoa</taxon>
        <taxon>Mollusca</taxon>
        <taxon>Gastropoda</taxon>
        <taxon>Heterobranchia</taxon>
        <taxon>Euthyneura</taxon>
        <taxon>Panpulmonata</taxon>
        <taxon>Hygrophila</taxon>
        <taxon>Lymnaeoidea</taxon>
        <taxon>Planorbidae</taxon>
        <taxon>Biomphalaria</taxon>
    </lineage>
</organism>
<dbReference type="Gene3D" id="1.10.225.10">
    <property type="entry name" value="Saposin-like"/>
    <property type="match status" value="2"/>
</dbReference>
<evidence type="ECO:0000259" key="3">
    <source>
        <dbReference type="PROSITE" id="PS50015"/>
    </source>
</evidence>
<feature type="domain" description="Saposin B-type" evidence="3">
    <location>
        <begin position="69"/>
        <end position="160"/>
    </location>
</feature>
<dbReference type="EnsemblMetazoa" id="BGLB023540-RA">
    <property type="protein sequence ID" value="BGLB023540-PA"/>
    <property type="gene ID" value="BGLB023540"/>
</dbReference>
<reference evidence="4" key="1">
    <citation type="submission" date="2020-05" db="UniProtKB">
        <authorList>
            <consortium name="EnsemblMetazoa"/>
        </authorList>
    </citation>
    <scope>IDENTIFICATION</scope>
    <source>
        <strain evidence="4">BB02</strain>
    </source>
</reference>
<dbReference type="VEuPathDB" id="VectorBase:BGLAX_043478"/>
<dbReference type="InterPro" id="IPR008139">
    <property type="entry name" value="SaposinB_dom"/>
</dbReference>
<dbReference type="GO" id="GO:0006629">
    <property type="term" value="P:lipid metabolic process"/>
    <property type="evidence" value="ECO:0007669"/>
    <property type="project" value="InterPro"/>
</dbReference>
<evidence type="ECO:0000313" key="4">
    <source>
        <dbReference type="EnsemblMetazoa" id="BGLB023540-PA"/>
    </source>
</evidence>
<dbReference type="KEGG" id="bgt:106054746"/>
<proteinExistence type="predicted"/>
<accession>A0A2C9KU13</accession>
<dbReference type="SUPFAM" id="SSF47862">
    <property type="entry name" value="Saposin"/>
    <property type="match status" value="1"/>
</dbReference>
<dbReference type="AlphaFoldDB" id="A0A2C9KU13"/>
<evidence type="ECO:0000256" key="1">
    <source>
        <dbReference type="ARBA" id="ARBA00023157"/>
    </source>
</evidence>
<evidence type="ECO:0000313" key="5">
    <source>
        <dbReference type="Proteomes" id="UP000076420"/>
    </source>
</evidence>
<dbReference type="InterPro" id="IPR008138">
    <property type="entry name" value="SapB_2"/>
</dbReference>
<dbReference type="PROSITE" id="PS50015">
    <property type="entry name" value="SAP_B"/>
    <property type="match status" value="2"/>
</dbReference>
<keyword evidence="1" id="KW-1015">Disulfide bond</keyword>
<feature type="domain" description="Saposin B-type" evidence="3">
    <location>
        <begin position="1"/>
        <end position="63"/>
    </location>
</feature>
<dbReference type="SMART" id="SM00741">
    <property type="entry name" value="SapB"/>
    <property type="match status" value="2"/>
</dbReference>
<dbReference type="VEuPathDB" id="VectorBase:BGLB023540"/>
<sequence length="165" mass="18343">MALFCVQVKFRASLDTLCTYLKTGQDICHQIVGDNIDNIISQITAYEFPIEFCQKLDFCESPPPVLRSNSAECGVCKVLVQLLDVLLQANSTLTEVEKVLNAACDSLIPVKDRAQCEAIVRNYTPALMQLISQLDDPTKVCQVSFIVVVQMFLELCVLLGHTSLR</sequence>
<protein>
    <recommendedName>
        <fullName evidence="3">Saposin B-type domain-containing protein</fullName>
    </recommendedName>
</protein>
<dbReference type="InterPro" id="IPR007856">
    <property type="entry name" value="SapB_1"/>
</dbReference>
<dbReference type="Pfam" id="PF05184">
    <property type="entry name" value="SapB_1"/>
    <property type="match status" value="1"/>
</dbReference>
<gene>
    <name evidence="4" type="primary">106054746</name>
</gene>